<accession>A0A2N8Z947</accession>
<dbReference type="RefSeq" id="WP_102521293.1">
    <property type="nucleotide sequence ID" value="NZ_LT960611.1"/>
</dbReference>
<dbReference type="KEGG" id="vta:A0441"/>
<proteinExistence type="predicted"/>
<evidence type="ECO:0000313" key="1">
    <source>
        <dbReference type="EMBL" id="SON48420.1"/>
    </source>
</evidence>
<dbReference type="OrthoDB" id="5917768at2"/>
<name>A0A2N8Z947_9VIBR</name>
<dbReference type="EMBL" id="LT960611">
    <property type="protein sequence ID" value="SON48420.1"/>
    <property type="molecule type" value="Genomic_DNA"/>
</dbReference>
<keyword evidence="2" id="KW-1185">Reference proteome</keyword>
<organism evidence="1 2">
    <name type="scientific">Vibrio tapetis subsp. tapetis</name>
    <dbReference type="NCBI Taxonomy" id="1671868"/>
    <lineage>
        <taxon>Bacteria</taxon>
        <taxon>Pseudomonadati</taxon>
        <taxon>Pseudomonadota</taxon>
        <taxon>Gammaproteobacteria</taxon>
        <taxon>Vibrionales</taxon>
        <taxon>Vibrionaceae</taxon>
        <taxon>Vibrio</taxon>
    </lineage>
</organism>
<sequence>MFNTEGTCDWCKQPKMVMKHDYVDGKHHHSCETCNDIATLDVRLFNIDELALRSSSVASCATR</sequence>
<evidence type="ECO:0000313" key="2">
    <source>
        <dbReference type="Proteomes" id="UP000235828"/>
    </source>
</evidence>
<dbReference type="Proteomes" id="UP000235828">
    <property type="component" value="Chromosome A"/>
</dbReference>
<protein>
    <submittedName>
        <fullName evidence="1">Uncharacterized protein</fullName>
    </submittedName>
</protein>
<gene>
    <name evidence="1" type="ORF">VTAP4600_A0441</name>
</gene>
<reference evidence="1 2" key="1">
    <citation type="submission" date="2017-10" db="EMBL/GenBank/DDBJ databases">
        <authorList>
            <person name="Banno H."/>
            <person name="Chua N.-H."/>
        </authorList>
    </citation>
    <scope>NUCLEOTIDE SEQUENCE [LARGE SCALE GENOMIC DNA]</scope>
    <source>
        <strain evidence="1">Vibrio tapetis CECT4600</strain>
    </source>
</reference>
<dbReference type="AlphaFoldDB" id="A0A2N8Z947"/>